<evidence type="ECO:0000313" key="2">
    <source>
        <dbReference type="EMBL" id="MBP1919851.1"/>
    </source>
</evidence>
<dbReference type="Proteomes" id="UP001519271">
    <property type="component" value="Unassembled WGS sequence"/>
</dbReference>
<feature type="transmembrane region" description="Helical" evidence="1">
    <location>
        <begin position="123"/>
        <end position="141"/>
    </location>
</feature>
<accession>A0ABS4G5Q0</accession>
<sequence>MLKKLYEKKPMERVIPLFAWFIAIYAVMFLISYLTHGDSWPGVPAADAVEAAKDPIRIIADSGTVVLFIVGGNIIMRAGGFTPGLAIFLLQAATGGWFGGMNGGPEFFQGIGSYAAGFLKTGFLEYLSYAMFCAGSIGLSIKVSEKFPPKDWIVEKKLIDLTFTKDETNTLIAALIVLAASGFVEAFL</sequence>
<dbReference type="EMBL" id="JAGGKC010000020">
    <property type="protein sequence ID" value="MBP1919851.1"/>
    <property type="molecule type" value="Genomic_DNA"/>
</dbReference>
<evidence type="ECO:0000256" key="1">
    <source>
        <dbReference type="SAM" id="Phobius"/>
    </source>
</evidence>
<name>A0ABS4G5Q0_9CLOT</name>
<protein>
    <submittedName>
        <fullName evidence="2">Uncharacterized protein</fullName>
    </submittedName>
</protein>
<feature type="transmembrane region" description="Helical" evidence="1">
    <location>
        <begin position="14"/>
        <end position="35"/>
    </location>
</feature>
<comment type="caution">
    <text evidence="2">The sequence shown here is derived from an EMBL/GenBank/DDBJ whole genome shotgun (WGS) entry which is preliminary data.</text>
</comment>
<gene>
    <name evidence="2" type="ORF">J2Z34_002347</name>
</gene>
<feature type="transmembrane region" description="Helical" evidence="1">
    <location>
        <begin position="55"/>
        <end position="76"/>
    </location>
</feature>
<proteinExistence type="predicted"/>
<keyword evidence="3" id="KW-1185">Reference proteome</keyword>
<reference evidence="2 3" key="1">
    <citation type="submission" date="2021-03" db="EMBL/GenBank/DDBJ databases">
        <title>Genomic Encyclopedia of Type Strains, Phase IV (KMG-IV): sequencing the most valuable type-strain genomes for metagenomic binning, comparative biology and taxonomic classification.</title>
        <authorList>
            <person name="Goeker M."/>
        </authorList>
    </citation>
    <scope>NUCLEOTIDE SEQUENCE [LARGE SCALE GENOMIC DNA]</scope>
    <source>
        <strain evidence="2 3">DSM 6139</strain>
    </source>
</reference>
<keyword evidence="1" id="KW-1133">Transmembrane helix</keyword>
<organism evidence="2 3">
    <name type="scientific">Youngiibacter multivorans</name>
    <dbReference type="NCBI Taxonomy" id="937251"/>
    <lineage>
        <taxon>Bacteria</taxon>
        <taxon>Bacillati</taxon>
        <taxon>Bacillota</taxon>
        <taxon>Clostridia</taxon>
        <taxon>Eubacteriales</taxon>
        <taxon>Clostridiaceae</taxon>
        <taxon>Youngiibacter</taxon>
    </lineage>
</organism>
<keyword evidence="1" id="KW-0812">Transmembrane</keyword>
<keyword evidence="1" id="KW-0472">Membrane</keyword>
<evidence type="ECO:0000313" key="3">
    <source>
        <dbReference type="Proteomes" id="UP001519271"/>
    </source>
</evidence>
<dbReference type="RefSeq" id="WP_209460034.1">
    <property type="nucleotide sequence ID" value="NZ_JAGGKC010000020.1"/>
</dbReference>
<feature type="transmembrane region" description="Helical" evidence="1">
    <location>
        <begin position="83"/>
        <end position="103"/>
    </location>
</feature>